<sequence>MFWCKTFMKKRGLARVVRPMPGVFLDFGKPKQKSCHTYLICLPARRLDEFILITTLPPSFSEIAKKTSLRKPLDPLTPASQYGLIPSIHSVPRRKGISGLDGAYHPCVAKPHLHQRSASLPVTRCSVELGSMEKERAQFHVSGPGGSRYLRTCYLSNGREEIENGRTKPEQVSTTSKHDVEYGIDIVPSAPSDPTI</sequence>
<dbReference type="AlphaFoldDB" id="A0A6A6AB18"/>
<dbReference type="EMBL" id="ML977508">
    <property type="protein sequence ID" value="KAF2128345.1"/>
    <property type="molecule type" value="Genomic_DNA"/>
</dbReference>
<dbReference type="Proteomes" id="UP000799771">
    <property type="component" value="Unassembled WGS sequence"/>
</dbReference>
<dbReference type="RefSeq" id="XP_033522734.1">
    <property type="nucleotide sequence ID" value="XM_033671998.1"/>
</dbReference>
<name>A0A6A6AB18_9PLEO</name>
<proteinExistence type="predicted"/>
<gene>
    <name evidence="1" type="ORF">P153DRAFT_404395</name>
</gene>
<organism evidence="1 2">
    <name type="scientific">Dothidotthia symphoricarpi CBS 119687</name>
    <dbReference type="NCBI Taxonomy" id="1392245"/>
    <lineage>
        <taxon>Eukaryota</taxon>
        <taxon>Fungi</taxon>
        <taxon>Dikarya</taxon>
        <taxon>Ascomycota</taxon>
        <taxon>Pezizomycotina</taxon>
        <taxon>Dothideomycetes</taxon>
        <taxon>Pleosporomycetidae</taxon>
        <taxon>Pleosporales</taxon>
        <taxon>Dothidotthiaceae</taxon>
        <taxon>Dothidotthia</taxon>
    </lineage>
</organism>
<protein>
    <submittedName>
        <fullName evidence="1">Uncharacterized protein</fullName>
    </submittedName>
</protein>
<evidence type="ECO:0000313" key="1">
    <source>
        <dbReference type="EMBL" id="KAF2128345.1"/>
    </source>
</evidence>
<dbReference type="GeneID" id="54412430"/>
<accession>A0A6A6AB18</accession>
<keyword evidence="2" id="KW-1185">Reference proteome</keyword>
<reference evidence="1" key="1">
    <citation type="journal article" date="2020" name="Stud. Mycol.">
        <title>101 Dothideomycetes genomes: a test case for predicting lifestyles and emergence of pathogens.</title>
        <authorList>
            <person name="Haridas S."/>
            <person name="Albert R."/>
            <person name="Binder M."/>
            <person name="Bloem J."/>
            <person name="Labutti K."/>
            <person name="Salamov A."/>
            <person name="Andreopoulos B."/>
            <person name="Baker S."/>
            <person name="Barry K."/>
            <person name="Bills G."/>
            <person name="Bluhm B."/>
            <person name="Cannon C."/>
            <person name="Castanera R."/>
            <person name="Culley D."/>
            <person name="Daum C."/>
            <person name="Ezra D."/>
            <person name="Gonzalez J."/>
            <person name="Henrissat B."/>
            <person name="Kuo A."/>
            <person name="Liang C."/>
            <person name="Lipzen A."/>
            <person name="Lutzoni F."/>
            <person name="Magnuson J."/>
            <person name="Mondo S."/>
            <person name="Nolan M."/>
            <person name="Ohm R."/>
            <person name="Pangilinan J."/>
            <person name="Park H.-J."/>
            <person name="Ramirez L."/>
            <person name="Alfaro M."/>
            <person name="Sun H."/>
            <person name="Tritt A."/>
            <person name="Yoshinaga Y."/>
            <person name="Zwiers L.-H."/>
            <person name="Turgeon B."/>
            <person name="Goodwin S."/>
            <person name="Spatafora J."/>
            <person name="Crous P."/>
            <person name="Grigoriev I."/>
        </authorList>
    </citation>
    <scope>NUCLEOTIDE SEQUENCE</scope>
    <source>
        <strain evidence="1">CBS 119687</strain>
    </source>
</reference>
<evidence type="ECO:0000313" key="2">
    <source>
        <dbReference type="Proteomes" id="UP000799771"/>
    </source>
</evidence>